<keyword evidence="3" id="KW-1185">Reference proteome</keyword>
<evidence type="ECO:0000313" key="2">
    <source>
        <dbReference type="EMBL" id="KAK9229520.1"/>
    </source>
</evidence>
<dbReference type="Proteomes" id="UP001428341">
    <property type="component" value="Unassembled WGS sequence"/>
</dbReference>
<dbReference type="EMBL" id="JBCGBO010000001">
    <property type="protein sequence ID" value="KAK9229520.1"/>
    <property type="molecule type" value="Genomic_DNA"/>
</dbReference>
<organism evidence="2 3">
    <name type="scientific">Citrus x changshan-huyou</name>
    <dbReference type="NCBI Taxonomy" id="2935761"/>
    <lineage>
        <taxon>Eukaryota</taxon>
        <taxon>Viridiplantae</taxon>
        <taxon>Streptophyta</taxon>
        <taxon>Embryophyta</taxon>
        <taxon>Tracheophyta</taxon>
        <taxon>Spermatophyta</taxon>
        <taxon>Magnoliopsida</taxon>
        <taxon>eudicotyledons</taxon>
        <taxon>Gunneridae</taxon>
        <taxon>Pentapetalae</taxon>
        <taxon>rosids</taxon>
        <taxon>malvids</taxon>
        <taxon>Sapindales</taxon>
        <taxon>Rutaceae</taxon>
        <taxon>Aurantioideae</taxon>
        <taxon>Citrus</taxon>
    </lineage>
</organism>
<proteinExistence type="predicted"/>
<name>A0AAP0N3H5_9ROSI</name>
<feature type="region of interest" description="Disordered" evidence="1">
    <location>
        <begin position="23"/>
        <end position="43"/>
    </location>
</feature>
<comment type="caution">
    <text evidence="2">The sequence shown here is derived from an EMBL/GenBank/DDBJ whole genome shotgun (WGS) entry which is preliminary data.</text>
</comment>
<gene>
    <name evidence="2" type="ORF">WN944_022483</name>
</gene>
<sequence length="102" mass="11460">MICRLFISFNLRFLFSNNLQDLQGESGSSKEEENGVGGELPGQPKAEIFLRLRTKEQLSRDDDSEAIFAVDWQVISSPKVSGTTILVLHLIVVAFHKRVELV</sequence>
<reference evidence="2 3" key="1">
    <citation type="submission" date="2024-05" db="EMBL/GenBank/DDBJ databases">
        <title>Haplotype-resolved chromosome-level genome assembly of Huyou (Citrus changshanensis).</title>
        <authorList>
            <person name="Miao C."/>
            <person name="Chen W."/>
            <person name="Wu Y."/>
            <person name="Wang L."/>
            <person name="Zhao S."/>
            <person name="Grierson D."/>
            <person name="Xu C."/>
            <person name="Chen K."/>
        </authorList>
    </citation>
    <scope>NUCLEOTIDE SEQUENCE [LARGE SCALE GENOMIC DNA]</scope>
    <source>
        <strain evidence="2">01-14</strain>
        <tissue evidence="2">Leaf</tissue>
    </source>
</reference>
<evidence type="ECO:0000256" key="1">
    <source>
        <dbReference type="SAM" id="MobiDB-lite"/>
    </source>
</evidence>
<evidence type="ECO:0000313" key="3">
    <source>
        <dbReference type="Proteomes" id="UP001428341"/>
    </source>
</evidence>
<dbReference type="AlphaFoldDB" id="A0AAP0N3H5"/>
<protein>
    <submittedName>
        <fullName evidence="2">Uncharacterized protein</fullName>
    </submittedName>
</protein>
<accession>A0AAP0N3H5</accession>